<comment type="caution">
    <text evidence="2">The sequence shown here is derived from an EMBL/GenBank/DDBJ whole genome shotgun (WGS) entry which is preliminary data.</text>
</comment>
<reference evidence="2 3" key="1">
    <citation type="journal article" date="2019" name="Int. J. Syst. Evol. Microbiol.">
        <title>The Global Catalogue of Microorganisms (GCM) 10K type strain sequencing project: providing services to taxonomists for standard genome sequencing and annotation.</title>
        <authorList>
            <consortium name="The Broad Institute Genomics Platform"/>
            <consortium name="The Broad Institute Genome Sequencing Center for Infectious Disease"/>
            <person name="Wu L."/>
            <person name="Ma J."/>
        </authorList>
    </citation>
    <scope>NUCLEOTIDE SEQUENCE [LARGE SCALE GENOMIC DNA]</scope>
    <source>
        <strain evidence="2 3">JCM 3272</strain>
    </source>
</reference>
<proteinExistence type="predicted"/>
<organism evidence="2 3">
    <name type="scientific">Dactylosporangium salmoneum</name>
    <dbReference type="NCBI Taxonomy" id="53361"/>
    <lineage>
        <taxon>Bacteria</taxon>
        <taxon>Bacillati</taxon>
        <taxon>Actinomycetota</taxon>
        <taxon>Actinomycetes</taxon>
        <taxon>Micromonosporales</taxon>
        <taxon>Micromonosporaceae</taxon>
        <taxon>Dactylosporangium</taxon>
    </lineage>
</organism>
<evidence type="ECO:0000313" key="2">
    <source>
        <dbReference type="EMBL" id="GAA2335578.1"/>
    </source>
</evidence>
<feature type="region of interest" description="Disordered" evidence="1">
    <location>
        <begin position="195"/>
        <end position="221"/>
    </location>
</feature>
<dbReference type="EMBL" id="BAAARV010000016">
    <property type="protein sequence ID" value="GAA2335578.1"/>
    <property type="molecule type" value="Genomic_DNA"/>
</dbReference>
<sequence>MDSFSAWGDLDGDHVVDTQVVDVNGDGHFDVQYTDTNHDGVADVMLVDHNHDGVADVAVFSDEHGSALVMEDHNHDGVADSVYTVGPFGSGHGDTAAADGPFPTAGTATAGPFPTGGTETVAAGPYPTGDTGAVLDSVNSSMHDAGLIYRDAMHPGSVDQHDVDAAVQRGENAARNAQTMQGYTYQQQVSNDIHRGDLDRQYSEEAHQAATDAAIEAERGA</sequence>
<dbReference type="Proteomes" id="UP001501444">
    <property type="component" value="Unassembled WGS sequence"/>
</dbReference>
<protein>
    <submittedName>
        <fullName evidence="2">Uncharacterized protein</fullName>
    </submittedName>
</protein>
<dbReference type="RefSeq" id="WP_344611561.1">
    <property type="nucleotide sequence ID" value="NZ_BAAARV010000016.1"/>
</dbReference>
<evidence type="ECO:0000256" key="1">
    <source>
        <dbReference type="SAM" id="MobiDB-lite"/>
    </source>
</evidence>
<accession>A0ABN3FQZ2</accession>
<evidence type="ECO:0000313" key="3">
    <source>
        <dbReference type="Proteomes" id="UP001501444"/>
    </source>
</evidence>
<keyword evidence="3" id="KW-1185">Reference proteome</keyword>
<feature type="compositionally biased region" description="Basic and acidic residues" evidence="1">
    <location>
        <begin position="195"/>
        <end position="207"/>
    </location>
</feature>
<gene>
    <name evidence="2" type="ORF">GCM10010170_015510</name>
</gene>
<name>A0ABN3FQZ2_9ACTN</name>